<protein>
    <submittedName>
        <fullName evidence="1">Uncharacterized protein</fullName>
    </submittedName>
</protein>
<dbReference type="EMBL" id="JAIWYP010000016">
    <property type="protein sequence ID" value="KAH3695539.1"/>
    <property type="molecule type" value="Genomic_DNA"/>
</dbReference>
<dbReference type="AlphaFoldDB" id="A0A9D3YBZ3"/>
<evidence type="ECO:0000313" key="2">
    <source>
        <dbReference type="Proteomes" id="UP000828390"/>
    </source>
</evidence>
<reference evidence="1" key="2">
    <citation type="submission" date="2020-11" db="EMBL/GenBank/DDBJ databases">
        <authorList>
            <person name="McCartney M.A."/>
            <person name="Auch B."/>
            <person name="Kono T."/>
            <person name="Mallez S."/>
            <person name="Becker A."/>
            <person name="Gohl D.M."/>
            <person name="Silverstein K.A.T."/>
            <person name="Koren S."/>
            <person name="Bechman K.B."/>
            <person name="Herman A."/>
            <person name="Abrahante J.E."/>
            <person name="Garbe J."/>
        </authorList>
    </citation>
    <scope>NUCLEOTIDE SEQUENCE</scope>
    <source>
        <strain evidence="1">Duluth1</strain>
        <tissue evidence="1">Whole animal</tissue>
    </source>
</reference>
<proteinExistence type="predicted"/>
<evidence type="ECO:0000313" key="1">
    <source>
        <dbReference type="EMBL" id="KAH3695539.1"/>
    </source>
</evidence>
<organism evidence="1 2">
    <name type="scientific">Dreissena polymorpha</name>
    <name type="common">Zebra mussel</name>
    <name type="synonym">Mytilus polymorpha</name>
    <dbReference type="NCBI Taxonomy" id="45954"/>
    <lineage>
        <taxon>Eukaryota</taxon>
        <taxon>Metazoa</taxon>
        <taxon>Spiralia</taxon>
        <taxon>Lophotrochozoa</taxon>
        <taxon>Mollusca</taxon>
        <taxon>Bivalvia</taxon>
        <taxon>Autobranchia</taxon>
        <taxon>Heteroconchia</taxon>
        <taxon>Euheterodonta</taxon>
        <taxon>Imparidentia</taxon>
        <taxon>Neoheterodontei</taxon>
        <taxon>Myida</taxon>
        <taxon>Dreissenoidea</taxon>
        <taxon>Dreissenidae</taxon>
        <taxon>Dreissena</taxon>
    </lineage>
</organism>
<sequence length="55" mass="6630">MSQRLKDKEDEKETIKAKEYANDLRFNNTVRPAILSQMEHWTRKTKPAWKQPTKL</sequence>
<accession>A0A9D3YBZ3</accession>
<dbReference type="Proteomes" id="UP000828390">
    <property type="component" value="Unassembled WGS sequence"/>
</dbReference>
<comment type="caution">
    <text evidence="1">The sequence shown here is derived from an EMBL/GenBank/DDBJ whole genome shotgun (WGS) entry which is preliminary data.</text>
</comment>
<reference evidence="1" key="1">
    <citation type="journal article" date="2019" name="bioRxiv">
        <title>The Genome of the Zebra Mussel, Dreissena polymorpha: A Resource for Invasive Species Research.</title>
        <authorList>
            <person name="McCartney M.A."/>
            <person name="Auch B."/>
            <person name="Kono T."/>
            <person name="Mallez S."/>
            <person name="Zhang Y."/>
            <person name="Obille A."/>
            <person name="Becker A."/>
            <person name="Abrahante J.E."/>
            <person name="Garbe J."/>
            <person name="Badalamenti J.P."/>
            <person name="Herman A."/>
            <person name="Mangelson H."/>
            <person name="Liachko I."/>
            <person name="Sullivan S."/>
            <person name="Sone E.D."/>
            <person name="Koren S."/>
            <person name="Silverstein K.A.T."/>
            <person name="Beckman K.B."/>
            <person name="Gohl D.M."/>
        </authorList>
    </citation>
    <scope>NUCLEOTIDE SEQUENCE</scope>
    <source>
        <strain evidence="1">Duluth1</strain>
        <tissue evidence="1">Whole animal</tissue>
    </source>
</reference>
<name>A0A9D3YBZ3_DREPO</name>
<gene>
    <name evidence="1" type="ORF">DPMN_083000</name>
</gene>
<keyword evidence="2" id="KW-1185">Reference proteome</keyword>